<reference evidence="7 8" key="1">
    <citation type="journal article" date="2018" name="PLoS ONE">
        <title>The draft genome of Kipferlia bialata reveals reductive genome evolution in fornicate parasites.</title>
        <authorList>
            <person name="Tanifuji G."/>
            <person name="Takabayashi S."/>
            <person name="Kume K."/>
            <person name="Takagi M."/>
            <person name="Nakayama T."/>
            <person name="Kamikawa R."/>
            <person name="Inagaki Y."/>
            <person name="Hashimoto T."/>
        </authorList>
    </citation>
    <scope>NUCLEOTIDE SEQUENCE [LARGE SCALE GENOMIC DNA]</scope>
    <source>
        <strain evidence="7">NY0173</strain>
    </source>
</reference>
<accession>A0A9K3DBB3</accession>
<comment type="subcellular location">
    <subcellularLocation>
        <location evidence="1">Membrane</location>
        <topology evidence="1">Single-pass membrane protein</topology>
    </subcellularLocation>
</comment>
<dbReference type="InterPro" id="IPR018939">
    <property type="entry name" value="Autophagy-rel_prot_27"/>
</dbReference>
<keyword evidence="2 6" id="KW-0812">Transmembrane</keyword>
<evidence type="ECO:0000256" key="1">
    <source>
        <dbReference type="ARBA" id="ARBA00004167"/>
    </source>
</evidence>
<evidence type="ECO:0000256" key="4">
    <source>
        <dbReference type="ARBA" id="ARBA00022989"/>
    </source>
</evidence>
<evidence type="ECO:0000313" key="8">
    <source>
        <dbReference type="Proteomes" id="UP000265618"/>
    </source>
</evidence>
<sequence>MNVDVVEDSCHYIVDVYSAQNCPVQAPPLAPAGATWGTVFLLALFCCASLYMVCGSALNMFKYKQRGRNIIPNLAFWQGIPSLTLDGCIYTYTKVMMSIKGDGYASI</sequence>
<evidence type="ECO:0000256" key="2">
    <source>
        <dbReference type="ARBA" id="ARBA00022692"/>
    </source>
</evidence>
<proteinExistence type="predicted"/>
<dbReference type="GO" id="GO:0000139">
    <property type="term" value="C:Golgi membrane"/>
    <property type="evidence" value="ECO:0007669"/>
    <property type="project" value="UniProtKB-SubCell"/>
</dbReference>
<evidence type="ECO:0000313" key="7">
    <source>
        <dbReference type="EMBL" id="GIQ91717.1"/>
    </source>
</evidence>
<keyword evidence="8" id="KW-1185">Reference proteome</keyword>
<gene>
    <name evidence="7" type="ORF">KIPB_015091</name>
</gene>
<evidence type="ECO:0000256" key="5">
    <source>
        <dbReference type="ARBA" id="ARBA00023136"/>
    </source>
</evidence>
<organism evidence="7 8">
    <name type="scientific">Kipferlia bialata</name>
    <dbReference type="NCBI Taxonomy" id="797122"/>
    <lineage>
        <taxon>Eukaryota</taxon>
        <taxon>Metamonada</taxon>
        <taxon>Carpediemonas-like organisms</taxon>
        <taxon>Kipferlia</taxon>
    </lineage>
</organism>
<keyword evidence="3" id="KW-0732">Signal</keyword>
<dbReference type="EMBL" id="BDIP01008210">
    <property type="protein sequence ID" value="GIQ91717.1"/>
    <property type="molecule type" value="Genomic_DNA"/>
</dbReference>
<keyword evidence="4 6" id="KW-1133">Transmembrane helix</keyword>
<dbReference type="PANTHER" id="PTHR15071:SF0">
    <property type="entry name" value="MANNOSE 6-PHOSPHATE RECEPTOR-LIKE PROTEIN 1"/>
    <property type="match status" value="1"/>
</dbReference>
<dbReference type="PANTHER" id="PTHR15071">
    <property type="entry name" value="MANNOSE-6-PHOSPHATE RECEPTOR FAMILY MEMBER"/>
    <property type="match status" value="1"/>
</dbReference>
<comment type="caution">
    <text evidence="7">The sequence shown here is derived from an EMBL/GenBank/DDBJ whole genome shotgun (WGS) entry which is preliminary data.</text>
</comment>
<dbReference type="AlphaFoldDB" id="A0A9K3DBB3"/>
<protein>
    <submittedName>
        <fullName evidence="7">Autophagy-related protein 27</fullName>
    </submittedName>
</protein>
<name>A0A9K3DBB3_9EUKA</name>
<dbReference type="Proteomes" id="UP000265618">
    <property type="component" value="Unassembled WGS sequence"/>
</dbReference>
<feature type="transmembrane region" description="Helical" evidence="6">
    <location>
        <begin position="39"/>
        <end position="61"/>
    </location>
</feature>
<dbReference type="Pfam" id="PF09451">
    <property type="entry name" value="ATG27"/>
    <property type="match status" value="1"/>
</dbReference>
<feature type="non-terminal residue" evidence="7">
    <location>
        <position position="1"/>
    </location>
</feature>
<evidence type="ECO:0000256" key="6">
    <source>
        <dbReference type="SAM" id="Phobius"/>
    </source>
</evidence>
<keyword evidence="5 6" id="KW-0472">Membrane</keyword>
<dbReference type="OrthoDB" id="29460at2759"/>
<evidence type="ECO:0000256" key="3">
    <source>
        <dbReference type="ARBA" id="ARBA00022729"/>
    </source>
</evidence>